<evidence type="ECO:0000256" key="5">
    <source>
        <dbReference type="ARBA" id="ARBA00022840"/>
    </source>
</evidence>
<dbReference type="AlphaFoldDB" id="A0A3E1K6W1"/>
<dbReference type="InterPro" id="IPR051046">
    <property type="entry name" value="MurCDEF_CellWall_CoF430Synth"/>
</dbReference>
<keyword evidence="1 10" id="KW-0963">Cytoplasm</keyword>
<feature type="domain" description="Mur ligase N-terminal catalytic" evidence="12">
    <location>
        <begin position="27"/>
        <end position="94"/>
    </location>
</feature>
<proteinExistence type="inferred from homology"/>
<dbReference type="Pfam" id="PF01225">
    <property type="entry name" value="Mur_ligase"/>
    <property type="match status" value="1"/>
</dbReference>
<evidence type="ECO:0000256" key="1">
    <source>
        <dbReference type="ARBA" id="ARBA00022490"/>
    </source>
</evidence>
<dbReference type="RefSeq" id="WP_116651296.1">
    <property type="nucleotide sequence ID" value="NZ_QUZK01000042.1"/>
</dbReference>
<dbReference type="InterPro" id="IPR000713">
    <property type="entry name" value="Mur_ligase_N"/>
</dbReference>
<dbReference type="GO" id="GO:0051301">
    <property type="term" value="P:cell division"/>
    <property type="evidence" value="ECO:0007669"/>
    <property type="project" value="UniProtKB-KW"/>
</dbReference>
<dbReference type="OrthoDB" id="9801978at2"/>
<dbReference type="Gene3D" id="3.90.190.20">
    <property type="entry name" value="Mur ligase, C-terminal domain"/>
    <property type="match status" value="1"/>
</dbReference>
<keyword evidence="9 10" id="KW-0961">Cell wall biogenesis/degradation</keyword>
<reference evidence="15 16" key="1">
    <citation type="submission" date="2018-08" db="EMBL/GenBank/DDBJ databases">
        <title>Wenzhouxiangella salilacus sp. nov., a novel bacterium isolated from a saline lake in Xinjiang Province, China.</title>
        <authorList>
            <person name="Han S."/>
        </authorList>
    </citation>
    <scope>NUCLEOTIDE SEQUENCE [LARGE SCALE GENOMIC DNA]</scope>
    <source>
        <strain evidence="15 16">XDB06</strain>
    </source>
</reference>
<sequence length="447" mass="47388">MMRFSLSRMAEATGGRMVGDDVEVLGMIHDARRVQPGNVFCALPGERHDGHEFLEQARGNGAAAALVAREVDDVLPQLVVEDVREAMGRLARAWRDTLDVAVVGITGSNGKTTVKEMTAAILSTQGATLATEGNYNNELGVPLTLARLDASHRFAVIEMGCNRPGDIAYLAGIARPDVGVVTNAGPAHLERLGSVEGVARTKGEMFSGLPDEGTAVINADDDYAPMWREMAGDRRIISFGMTGSANVSGVLASGLGHINTPAGDFEFAPVLPGRHNFYNALAATAAAVALEVPLDDIADALARMKSLPGRLQFRRHPDGWQILDDTYNANPASLYAALQVMSEMGGDAHWLVLGDMGELGPDGERLHAEMGQAARDLGVSRLFTIGELARASSDAFDGDARHFASRQALIDTLAAELHAGVTCLVKGSRSMGMERVVAGVMGEKQTC</sequence>
<dbReference type="SUPFAM" id="SSF53244">
    <property type="entry name" value="MurD-like peptide ligases, peptide-binding domain"/>
    <property type="match status" value="1"/>
</dbReference>
<evidence type="ECO:0000256" key="4">
    <source>
        <dbReference type="ARBA" id="ARBA00022741"/>
    </source>
</evidence>
<dbReference type="GO" id="GO:0008360">
    <property type="term" value="P:regulation of cell shape"/>
    <property type="evidence" value="ECO:0007669"/>
    <property type="project" value="UniProtKB-KW"/>
</dbReference>
<dbReference type="SUPFAM" id="SSF63418">
    <property type="entry name" value="MurE/MurF N-terminal domain"/>
    <property type="match status" value="1"/>
</dbReference>
<dbReference type="PANTHER" id="PTHR43024:SF1">
    <property type="entry name" value="UDP-N-ACETYLMURAMOYL-TRIPEPTIDE--D-ALANYL-D-ALANINE LIGASE"/>
    <property type="match status" value="1"/>
</dbReference>
<dbReference type="InterPro" id="IPR013221">
    <property type="entry name" value="Mur_ligase_cen"/>
</dbReference>
<dbReference type="Pfam" id="PF02875">
    <property type="entry name" value="Mur_ligase_C"/>
    <property type="match status" value="1"/>
</dbReference>
<dbReference type="NCBIfam" id="TIGR01143">
    <property type="entry name" value="murF"/>
    <property type="match status" value="1"/>
</dbReference>
<keyword evidence="6 10" id="KW-0133">Cell shape</keyword>
<dbReference type="PANTHER" id="PTHR43024">
    <property type="entry name" value="UDP-N-ACETYLMURAMOYL-TRIPEPTIDE--D-ALANYL-D-ALANINE LIGASE"/>
    <property type="match status" value="1"/>
</dbReference>
<keyword evidence="8 10" id="KW-0131">Cell cycle</keyword>
<dbReference type="InterPro" id="IPR036565">
    <property type="entry name" value="Mur-like_cat_sf"/>
</dbReference>
<keyword evidence="2 10" id="KW-0436">Ligase</keyword>
<dbReference type="HAMAP" id="MF_02019">
    <property type="entry name" value="MurF"/>
    <property type="match status" value="1"/>
</dbReference>
<name>A0A3E1K6W1_9GAMM</name>
<comment type="pathway">
    <text evidence="10 11">Cell wall biogenesis; peptidoglycan biosynthesis.</text>
</comment>
<dbReference type="InterPro" id="IPR035911">
    <property type="entry name" value="MurE/MurF_N"/>
</dbReference>
<dbReference type="GO" id="GO:0005737">
    <property type="term" value="C:cytoplasm"/>
    <property type="evidence" value="ECO:0007669"/>
    <property type="project" value="UniProtKB-SubCell"/>
</dbReference>
<dbReference type="GO" id="GO:0008766">
    <property type="term" value="F:UDP-N-acetylmuramoylalanyl-D-glutamyl-2,6-diaminopimelate-D-alanyl-D-alanine ligase activity"/>
    <property type="evidence" value="ECO:0007669"/>
    <property type="project" value="RHEA"/>
</dbReference>
<comment type="subcellular location">
    <subcellularLocation>
        <location evidence="10 11">Cytoplasm</location>
    </subcellularLocation>
</comment>
<dbReference type="UniPathway" id="UPA00219"/>
<evidence type="ECO:0000313" key="16">
    <source>
        <dbReference type="Proteomes" id="UP000260351"/>
    </source>
</evidence>
<comment type="caution">
    <text evidence="15">The sequence shown here is derived from an EMBL/GenBank/DDBJ whole genome shotgun (WGS) entry which is preliminary data.</text>
</comment>
<evidence type="ECO:0000256" key="3">
    <source>
        <dbReference type="ARBA" id="ARBA00022618"/>
    </source>
</evidence>
<evidence type="ECO:0000256" key="9">
    <source>
        <dbReference type="ARBA" id="ARBA00023316"/>
    </source>
</evidence>
<evidence type="ECO:0000259" key="13">
    <source>
        <dbReference type="Pfam" id="PF02875"/>
    </source>
</evidence>
<comment type="function">
    <text evidence="10 11">Involved in cell wall formation. Catalyzes the final step in the synthesis of UDP-N-acetylmuramoyl-pentapeptide, the precursor of murein.</text>
</comment>
<evidence type="ECO:0000256" key="2">
    <source>
        <dbReference type="ARBA" id="ARBA00022598"/>
    </source>
</evidence>
<evidence type="ECO:0000256" key="8">
    <source>
        <dbReference type="ARBA" id="ARBA00023306"/>
    </source>
</evidence>
<dbReference type="Pfam" id="PF08245">
    <property type="entry name" value="Mur_ligase_M"/>
    <property type="match status" value="1"/>
</dbReference>
<dbReference type="InterPro" id="IPR004101">
    <property type="entry name" value="Mur_ligase_C"/>
</dbReference>
<comment type="catalytic activity">
    <reaction evidence="10 11">
        <text>D-alanyl-D-alanine + UDP-N-acetyl-alpha-D-muramoyl-L-alanyl-gamma-D-glutamyl-meso-2,6-diaminopimelate + ATP = UDP-N-acetyl-alpha-D-muramoyl-L-alanyl-gamma-D-glutamyl-meso-2,6-diaminopimeloyl-D-alanyl-D-alanine + ADP + phosphate + H(+)</text>
        <dbReference type="Rhea" id="RHEA:28374"/>
        <dbReference type="ChEBI" id="CHEBI:15378"/>
        <dbReference type="ChEBI" id="CHEBI:30616"/>
        <dbReference type="ChEBI" id="CHEBI:43474"/>
        <dbReference type="ChEBI" id="CHEBI:57822"/>
        <dbReference type="ChEBI" id="CHEBI:61386"/>
        <dbReference type="ChEBI" id="CHEBI:83905"/>
        <dbReference type="ChEBI" id="CHEBI:456216"/>
        <dbReference type="EC" id="6.3.2.10"/>
    </reaction>
</comment>
<feature type="domain" description="Mur ligase central" evidence="14">
    <location>
        <begin position="105"/>
        <end position="287"/>
    </location>
</feature>
<dbReference type="GO" id="GO:0005524">
    <property type="term" value="F:ATP binding"/>
    <property type="evidence" value="ECO:0007669"/>
    <property type="project" value="UniProtKB-UniRule"/>
</dbReference>
<keyword evidence="4 10" id="KW-0547">Nucleotide-binding</keyword>
<comment type="similarity">
    <text evidence="10">Belongs to the MurCDEF family. MurF subfamily.</text>
</comment>
<dbReference type="SUPFAM" id="SSF53623">
    <property type="entry name" value="MurD-like peptide ligases, catalytic domain"/>
    <property type="match status" value="1"/>
</dbReference>
<evidence type="ECO:0000313" key="15">
    <source>
        <dbReference type="EMBL" id="RFF29711.1"/>
    </source>
</evidence>
<dbReference type="Gene3D" id="3.40.1190.10">
    <property type="entry name" value="Mur-like, catalytic domain"/>
    <property type="match status" value="1"/>
</dbReference>
<evidence type="ECO:0000256" key="6">
    <source>
        <dbReference type="ARBA" id="ARBA00022960"/>
    </source>
</evidence>
<feature type="binding site" evidence="10">
    <location>
        <begin position="107"/>
        <end position="113"/>
    </location>
    <ligand>
        <name>ATP</name>
        <dbReference type="ChEBI" id="CHEBI:30616"/>
    </ligand>
</feature>
<dbReference type="EMBL" id="QUZK01000042">
    <property type="protein sequence ID" value="RFF29711.1"/>
    <property type="molecule type" value="Genomic_DNA"/>
</dbReference>
<evidence type="ECO:0000259" key="14">
    <source>
        <dbReference type="Pfam" id="PF08245"/>
    </source>
</evidence>
<protein>
    <recommendedName>
        <fullName evidence="10 11">UDP-N-acetylmuramoyl-tripeptide--D-alanyl-D-alanine ligase</fullName>
        <ecNumber evidence="10 11">6.3.2.10</ecNumber>
    </recommendedName>
    <alternativeName>
        <fullName evidence="10">D-alanyl-D-alanine-adding enzyme</fullName>
    </alternativeName>
</protein>
<dbReference type="GO" id="GO:0047480">
    <property type="term" value="F:UDP-N-acetylmuramoyl-tripeptide-D-alanyl-D-alanine ligase activity"/>
    <property type="evidence" value="ECO:0007669"/>
    <property type="project" value="UniProtKB-UniRule"/>
</dbReference>
<dbReference type="Proteomes" id="UP000260351">
    <property type="component" value="Unassembled WGS sequence"/>
</dbReference>
<gene>
    <name evidence="10" type="primary">murF</name>
    <name evidence="15" type="ORF">DZC52_11570</name>
</gene>
<keyword evidence="7 10" id="KW-0573">Peptidoglycan synthesis</keyword>
<evidence type="ECO:0000256" key="7">
    <source>
        <dbReference type="ARBA" id="ARBA00022984"/>
    </source>
</evidence>
<dbReference type="GO" id="GO:0071555">
    <property type="term" value="P:cell wall organization"/>
    <property type="evidence" value="ECO:0007669"/>
    <property type="project" value="UniProtKB-KW"/>
</dbReference>
<evidence type="ECO:0000256" key="10">
    <source>
        <dbReference type="HAMAP-Rule" id="MF_02019"/>
    </source>
</evidence>
<dbReference type="InterPro" id="IPR036615">
    <property type="entry name" value="Mur_ligase_C_dom_sf"/>
</dbReference>
<accession>A0A3E1K6W1</accession>
<dbReference type="Gene3D" id="3.40.1390.10">
    <property type="entry name" value="MurE/MurF, N-terminal domain"/>
    <property type="match status" value="1"/>
</dbReference>
<dbReference type="GO" id="GO:0009252">
    <property type="term" value="P:peptidoglycan biosynthetic process"/>
    <property type="evidence" value="ECO:0007669"/>
    <property type="project" value="UniProtKB-UniRule"/>
</dbReference>
<evidence type="ECO:0000256" key="11">
    <source>
        <dbReference type="RuleBase" id="RU004136"/>
    </source>
</evidence>
<organism evidence="15 16">
    <name type="scientific">Wenzhouxiangella sediminis</name>
    <dbReference type="NCBI Taxonomy" id="1792836"/>
    <lineage>
        <taxon>Bacteria</taxon>
        <taxon>Pseudomonadati</taxon>
        <taxon>Pseudomonadota</taxon>
        <taxon>Gammaproteobacteria</taxon>
        <taxon>Chromatiales</taxon>
        <taxon>Wenzhouxiangellaceae</taxon>
        <taxon>Wenzhouxiangella</taxon>
    </lineage>
</organism>
<dbReference type="EC" id="6.3.2.10" evidence="10 11"/>
<keyword evidence="5 10" id="KW-0067">ATP-binding</keyword>
<keyword evidence="16" id="KW-1185">Reference proteome</keyword>
<evidence type="ECO:0000259" key="12">
    <source>
        <dbReference type="Pfam" id="PF01225"/>
    </source>
</evidence>
<dbReference type="InterPro" id="IPR005863">
    <property type="entry name" value="UDP-N-AcMur_synth"/>
</dbReference>
<feature type="domain" description="Mur ligase C-terminal" evidence="13">
    <location>
        <begin position="309"/>
        <end position="429"/>
    </location>
</feature>
<keyword evidence="3 10" id="KW-0132">Cell division</keyword>